<dbReference type="Proteomes" id="UP000317557">
    <property type="component" value="Unassembled WGS sequence"/>
</dbReference>
<accession>A0A521CK78</accession>
<dbReference type="InterPro" id="IPR011704">
    <property type="entry name" value="ATPase_dyneun-rel_AAA"/>
</dbReference>
<evidence type="ECO:0000313" key="3">
    <source>
        <dbReference type="Proteomes" id="UP000317557"/>
    </source>
</evidence>
<dbReference type="OrthoDB" id="9781481at2"/>
<dbReference type="Gene3D" id="3.40.50.300">
    <property type="entry name" value="P-loop containing nucleotide triphosphate hydrolases"/>
    <property type="match status" value="1"/>
</dbReference>
<protein>
    <submittedName>
        <fullName evidence="2">5-methylcytosine-specific restriction enzyme B</fullName>
    </submittedName>
</protein>
<organism evidence="2 3">
    <name type="scientific">Gracilimonas mengyeensis</name>
    <dbReference type="NCBI Taxonomy" id="1302730"/>
    <lineage>
        <taxon>Bacteria</taxon>
        <taxon>Pseudomonadati</taxon>
        <taxon>Balneolota</taxon>
        <taxon>Balneolia</taxon>
        <taxon>Balneolales</taxon>
        <taxon>Balneolaceae</taxon>
        <taxon>Gracilimonas</taxon>
    </lineage>
</organism>
<name>A0A521CK78_9BACT</name>
<feature type="domain" description="AAA+ ATPase" evidence="1">
    <location>
        <begin position="233"/>
        <end position="400"/>
    </location>
</feature>
<dbReference type="InterPro" id="IPR027417">
    <property type="entry name" value="P-loop_NTPase"/>
</dbReference>
<dbReference type="PANTHER" id="PTHR37291">
    <property type="entry name" value="5-METHYLCYTOSINE-SPECIFIC RESTRICTION ENZYME B"/>
    <property type="match status" value="1"/>
</dbReference>
<dbReference type="GO" id="GO:0016887">
    <property type="term" value="F:ATP hydrolysis activity"/>
    <property type="evidence" value="ECO:0007669"/>
    <property type="project" value="InterPro"/>
</dbReference>
<dbReference type="SMART" id="SM00382">
    <property type="entry name" value="AAA"/>
    <property type="match status" value="1"/>
</dbReference>
<dbReference type="CDD" id="cd00009">
    <property type="entry name" value="AAA"/>
    <property type="match status" value="1"/>
</dbReference>
<evidence type="ECO:0000313" key="2">
    <source>
        <dbReference type="EMBL" id="SMO59151.1"/>
    </source>
</evidence>
<keyword evidence="3" id="KW-1185">Reference proteome</keyword>
<dbReference type="PANTHER" id="PTHR37291:SF1">
    <property type="entry name" value="TYPE IV METHYL-DIRECTED RESTRICTION ENZYME ECOKMCRB SUBUNIT"/>
    <property type="match status" value="1"/>
</dbReference>
<dbReference type="Pfam" id="PF07728">
    <property type="entry name" value="AAA_5"/>
    <property type="match status" value="1"/>
</dbReference>
<dbReference type="InterPro" id="IPR003593">
    <property type="entry name" value="AAA+_ATPase"/>
</dbReference>
<evidence type="ECO:0000259" key="1">
    <source>
        <dbReference type="SMART" id="SM00382"/>
    </source>
</evidence>
<dbReference type="RefSeq" id="WP_142454005.1">
    <property type="nucleotide sequence ID" value="NZ_FXTP01000005.1"/>
</dbReference>
<reference evidence="2 3" key="1">
    <citation type="submission" date="2017-05" db="EMBL/GenBank/DDBJ databases">
        <authorList>
            <person name="Varghese N."/>
            <person name="Submissions S."/>
        </authorList>
    </citation>
    <scope>NUCLEOTIDE SEQUENCE [LARGE SCALE GENOMIC DNA]</scope>
    <source>
        <strain evidence="2 3">DSM 21985</strain>
    </source>
</reference>
<proteinExistence type="predicted"/>
<dbReference type="GO" id="GO:0005524">
    <property type="term" value="F:ATP binding"/>
    <property type="evidence" value="ECO:0007669"/>
    <property type="project" value="InterPro"/>
</dbReference>
<sequence>MEKLLELLKEPYDPNFWPDKSKQGFEELFGSTGGRYAKKASDEISFRTPKFNSGSKSVPFSAIIHESNPDSGGYGGMSFVIFPVPEAPPMIAMVVGTQGLSPDEHIIGKPGHSRKVNAICKWLNTENKSDEQVAWAKREAVRTDISVPDNVRKEYPEYKEVFDRYGDVIYGFCAAKEDLLENALKVFLDFHFQERGHSTLSAFEDDAKKIRTSYFSHLMPTTKKDDVKKLLQDRKFVILQGPPGTGKTKLANELLKEDYDNRGSAIQFHPNTTYETFIGGLFPNTTKSELGLQFQVKRGHLLDAVAKAQETDEDILLVIDEINRADLSKVLGEAIYSLEPFEDRSIELSYDFGEPINKSMSIPSNLHILGTMNTADRSISILDVAIRRRFAFVDMWPHNEIVERYGNKITKPAFQKLLGIFIEYAPNESFALMPGHSYFIAHEDVDAAVQMKTNLIPLLNEYLNQGYVSNFADAIHAYIQEIEQL</sequence>
<dbReference type="InterPro" id="IPR052934">
    <property type="entry name" value="Methyl-DNA_Rec/Restrict_Enz"/>
</dbReference>
<dbReference type="AlphaFoldDB" id="A0A521CK78"/>
<dbReference type="SUPFAM" id="SSF52540">
    <property type="entry name" value="P-loop containing nucleoside triphosphate hydrolases"/>
    <property type="match status" value="1"/>
</dbReference>
<dbReference type="EMBL" id="FXTP01000005">
    <property type="protein sequence ID" value="SMO59151.1"/>
    <property type="molecule type" value="Genomic_DNA"/>
</dbReference>
<gene>
    <name evidence="2" type="ORF">SAMN06265219_105186</name>
</gene>